<evidence type="ECO:0000256" key="2">
    <source>
        <dbReference type="ARBA" id="ARBA00022741"/>
    </source>
</evidence>
<dbReference type="InterPro" id="IPR036451">
    <property type="entry name" value="CblAdoTrfase-like_sf"/>
</dbReference>
<dbReference type="EMBL" id="LCPF01000001">
    <property type="protein sequence ID" value="KKU91509.1"/>
    <property type="molecule type" value="Genomic_DNA"/>
</dbReference>
<organism evidence="7 8">
    <name type="scientific">Candidatus Jorgensenbacteria bacterium GW2011_GWA1_48_11</name>
    <dbReference type="NCBI Taxonomy" id="1618660"/>
    <lineage>
        <taxon>Bacteria</taxon>
        <taxon>Candidatus Joergenseniibacteriota</taxon>
    </lineage>
</organism>
<comment type="caution">
    <text evidence="7">The sequence shown here is derived from an EMBL/GenBank/DDBJ whole genome shotgun (WGS) entry which is preliminary data.</text>
</comment>
<evidence type="ECO:0000259" key="6">
    <source>
        <dbReference type="Pfam" id="PF01923"/>
    </source>
</evidence>
<dbReference type="PANTHER" id="PTHR12213">
    <property type="entry name" value="CORRINOID ADENOSYLTRANSFERASE"/>
    <property type="match status" value="1"/>
</dbReference>
<dbReference type="PANTHER" id="PTHR12213:SF0">
    <property type="entry name" value="CORRINOID ADENOSYLTRANSFERASE MMAB"/>
    <property type="match status" value="1"/>
</dbReference>
<feature type="domain" description="Cobalamin adenosyltransferase-like" evidence="6">
    <location>
        <begin position="6"/>
        <end position="177"/>
    </location>
</feature>
<keyword evidence="3 4" id="KW-0067">ATP-binding</keyword>
<comment type="catalytic activity">
    <reaction evidence="4">
        <text>2 cob(II)yrinate a,c diamide + reduced [electron-transfer flavoprotein] + 2 ATP = 2 adenosylcob(III)yrinate a,c-diamide + 2 triphosphate + oxidized [electron-transfer flavoprotein] + 3 H(+)</text>
        <dbReference type="Rhea" id="RHEA:11528"/>
        <dbReference type="Rhea" id="RHEA-COMP:10685"/>
        <dbReference type="Rhea" id="RHEA-COMP:10686"/>
        <dbReference type="ChEBI" id="CHEBI:15378"/>
        <dbReference type="ChEBI" id="CHEBI:18036"/>
        <dbReference type="ChEBI" id="CHEBI:30616"/>
        <dbReference type="ChEBI" id="CHEBI:57692"/>
        <dbReference type="ChEBI" id="CHEBI:58307"/>
        <dbReference type="ChEBI" id="CHEBI:58503"/>
        <dbReference type="ChEBI" id="CHEBI:58537"/>
        <dbReference type="EC" id="2.5.1.17"/>
    </reaction>
</comment>
<evidence type="ECO:0000313" key="8">
    <source>
        <dbReference type="Proteomes" id="UP000034956"/>
    </source>
</evidence>
<evidence type="ECO:0000256" key="4">
    <source>
        <dbReference type="RuleBase" id="RU366026"/>
    </source>
</evidence>
<comment type="catalytic activity">
    <reaction evidence="4">
        <text>2 cob(II)alamin + reduced [electron-transfer flavoprotein] + 2 ATP = 2 adenosylcob(III)alamin + 2 triphosphate + oxidized [electron-transfer flavoprotein] + 3 H(+)</text>
        <dbReference type="Rhea" id="RHEA:28671"/>
        <dbReference type="Rhea" id="RHEA-COMP:10685"/>
        <dbReference type="Rhea" id="RHEA-COMP:10686"/>
        <dbReference type="ChEBI" id="CHEBI:15378"/>
        <dbReference type="ChEBI" id="CHEBI:16304"/>
        <dbReference type="ChEBI" id="CHEBI:18036"/>
        <dbReference type="ChEBI" id="CHEBI:18408"/>
        <dbReference type="ChEBI" id="CHEBI:30616"/>
        <dbReference type="ChEBI" id="CHEBI:57692"/>
        <dbReference type="ChEBI" id="CHEBI:58307"/>
        <dbReference type="EC" id="2.5.1.17"/>
    </reaction>
</comment>
<comment type="pathway">
    <text evidence="4">Cofactor biosynthesis; adenosylcobalamin biosynthesis; adenosylcobalamin from cob(II)yrinate a,c-diamide: step 2/7.</text>
</comment>
<sequence>MNTKFFTGQGDAGESSVGPKKLSKSDPLIDLLGGVDELNSWIGFSKTEAQKRIADEEIDAAAILKNVQESLFIIQAELAALGFGEIPGKPSGPKIREAQTKELERTIETIDAKLPPLKSFVIPGGSELGARLDIARTAARKVERRAKKYGDEKGLPLALLQYLNRLSSLLFALARYANYVQGVPEENPSYK</sequence>
<name>A0A0G1UBL4_9BACT</name>
<dbReference type="NCBIfam" id="TIGR00636">
    <property type="entry name" value="PduO_Nterm"/>
    <property type="match status" value="1"/>
</dbReference>
<protein>
    <recommendedName>
        <fullName evidence="4">Corrinoid adenosyltransferase</fullName>
        <ecNumber evidence="4">2.5.1.17</ecNumber>
    </recommendedName>
    <alternativeName>
        <fullName evidence="4">Cob(II)alamin adenosyltransferase</fullName>
    </alternativeName>
    <alternativeName>
        <fullName evidence="4">Cob(II)yrinic acid a,c-diamide adenosyltransferase</fullName>
    </alternativeName>
    <alternativeName>
        <fullName evidence="4">Cobinamide/cobalamin adenosyltransferase</fullName>
    </alternativeName>
</protein>
<dbReference type="GO" id="GO:0008817">
    <property type="term" value="F:corrinoid adenosyltransferase activity"/>
    <property type="evidence" value="ECO:0007669"/>
    <property type="project" value="UniProtKB-UniRule"/>
</dbReference>
<proteinExistence type="inferred from homology"/>
<dbReference type="SUPFAM" id="SSF89028">
    <property type="entry name" value="Cobalamin adenosyltransferase-like"/>
    <property type="match status" value="1"/>
</dbReference>
<dbReference type="InterPro" id="IPR016030">
    <property type="entry name" value="CblAdoTrfase-like"/>
</dbReference>
<accession>A0A0G1UBL4</accession>
<dbReference type="UniPathway" id="UPA00148">
    <property type="reaction ID" value="UER00233"/>
</dbReference>
<dbReference type="InterPro" id="IPR029499">
    <property type="entry name" value="PduO-typ"/>
</dbReference>
<dbReference type="GO" id="GO:0009236">
    <property type="term" value="P:cobalamin biosynthetic process"/>
    <property type="evidence" value="ECO:0007669"/>
    <property type="project" value="UniProtKB-UniRule"/>
</dbReference>
<dbReference type="Proteomes" id="UP000034956">
    <property type="component" value="Unassembled WGS sequence"/>
</dbReference>
<feature type="region of interest" description="Disordered" evidence="5">
    <location>
        <begin position="1"/>
        <end position="22"/>
    </location>
</feature>
<comment type="similarity">
    <text evidence="4">Belongs to the Cob(I)alamin adenosyltransferase family.</text>
</comment>
<dbReference type="Gene3D" id="1.20.1200.10">
    <property type="entry name" value="Cobalamin adenosyltransferase-like"/>
    <property type="match status" value="1"/>
</dbReference>
<reference evidence="7 8" key="1">
    <citation type="journal article" date="2015" name="Nature">
        <title>rRNA introns, odd ribosomes, and small enigmatic genomes across a large radiation of phyla.</title>
        <authorList>
            <person name="Brown C.T."/>
            <person name="Hug L.A."/>
            <person name="Thomas B.C."/>
            <person name="Sharon I."/>
            <person name="Castelle C.J."/>
            <person name="Singh A."/>
            <person name="Wilkins M.J."/>
            <person name="Williams K.H."/>
            <person name="Banfield J.F."/>
        </authorList>
    </citation>
    <scope>NUCLEOTIDE SEQUENCE [LARGE SCALE GENOMIC DNA]</scope>
</reference>
<evidence type="ECO:0000256" key="5">
    <source>
        <dbReference type="SAM" id="MobiDB-lite"/>
    </source>
</evidence>
<evidence type="ECO:0000313" key="7">
    <source>
        <dbReference type="EMBL" id="KKU91509.1"/>
    </source>
</evidence>
<keyword evidence="1 4" id="KW-0808">Transferase</keyword>
<keyword evidence="4" id="KW-0169">Cobalamin biosynthesis</keyword>
<dbReference type="GO" id="GO:0005524">
    <property type="term" value="F:ATP binding"/>
    <property type="evidence" value="ECO:0007669"/>
    <property type="project" value="UniProtKB-UniRule"/>
</dbReference>
<gene>
    <name evidence="7" type="ORF">UY23_C0001G0115</name>
</gene>
<dbReference type="AlphaFoldDB" id="A0A0G1UBL4"/>
<dbReference type="Pfam" id="PF01923">
    <property type="entry name" value="Cob_adeno_trans"/>
    <property type="match status" value="1"/>
</dbReference>
<evidence type="ECO:0000256" key="3">
    <source>
        <dbReference type="ARBA" id="ARBA00022840"/>
    </source>
</evidence>
<keyword evidence="2 4" id="KW-0547">Nucleotide-binding</keyword>
<dbReference type="EC" id="2.5.1.17" evidence="4"/>
<evidence type="ECO:0000256" key="1">
    <source>
        <dbReference type="ARBA" id="ARBA00022679"/>
    </source>
</evidence>